<reference evidence="2 3" key="1">
    <citation type="submission" date="2016-12" db="EMBL/GenBank/DDBJ databases">
        <authorList>
            <person name="Song W.-J."/>
            <person name="Kurnit D.M."/>
        </authorList>
    </citation>
    <scope>NUCLEOTIDE SEQUENCE [LARGE SCALE GENOMIC DNA]</scope>
    <source>
        <strain evidence="2 3">DSM 18488</strain>
    </source>
</reference>
<dbReference type="Proteomes" id="UP000184603">
    <property type="component" value="Unassembled WGS sequence"/>
</dbReference>
<dbReference type="PANTHER" id="PTHR43798:SF24">
    <property type="entry name" value="CIS-3-ALKYL-4-ALKYLOXETAN-2-ONE DECARBOXYLASE"/>
    <property type="match status" value="1"/>
</dbReference>
<dbReference type="Pfam" id="PF00561">
    <property type="entry name" value="Abhydrolase_1"/>
    <property type="match status" value="2"/>
</dbReference>
<feature type="domain" description="AB hydrolase-1" evidence="1">
    <location>
        <begin position="28"/>
        <end position="127"/>
    </location>
</feature>
<dbReference type="PRINTS" id="PR00412">
    <property type="entry name" value="EPOXHYDRLASE"/>
</dbReference>
<keyword evidence="3" id="KW-1185">Reference proteome</keyword>
<dbReference type="InterPro" id="IPR050266">
    <property type="entry name" value="AB_hydrolase_sf"/>
</dbReference>
<dbReference type="AlphaFoldDB" id="A0A1M7Y234"/>
<organism evidence="2 3">
    <name type="scientific">Desulfopila aestuarii DSM 18488</name>
    <dbReference type="NCBI Taxonomy" id="1121416"/>
    <lineage>
        <taxon>Bacteria</taxon>
        <taxon>Pseudomonadati</taxon>
        <taxon>Thermodesulfobacteriota</taxon>
        <taxon>Desulfobulbia</taxon>
        <taxon>Desulfobulbales</taxon>
        <taxon>Desulfocapsaceae</taxon>
        <taxon>Desulfopila</taxon>
    </lineage>
</organism>
<protein>
    <submittedName>
        <fullName evidence="2">Haloalkane dehalogenase</fullName>
    </submittedName>
</protein>
<dbReference type="InterPro" id="IPR000639">
    <property type="entry name" value="Epox_hydrolase-like"/>
</dbReference>
<accession>A0A1M7Y234</accession>
<dbReference type="GO" id="GO:0016020">
    <property type="term" value="C:membrane"/>
    <property type="evidence" value="ECO:0007669"/>
    <property type="project" value="TreeGrafter"/>
</dbReference>
<dbReference type="SUPFAM" id="SSF53474">
    <property type="entry name" value="alpha/beta-Hydrolases"/>
    <property type="match status" value="1"/>
</dbReference>
<feature type="domain" description="AB hydrolase-1" evidence="1">
    <location>
        <begin position="199"/>
        <end position="271"/>
    </location>
</feature>
<dbReference type="InterPro" id="IPR029058">
    <property type="entry name" value="AB_hydrolase_fold"/>
</dbReference>
<dbReference type="STRING" id="1121416.SAMN02745220_01259"/>
<sequence>MYPEYSFSSNFFQLGKHRLHYIDVGVGPVVVMVHGNPTWSYYYRNLIRKLSTDHRVIAVDHIGCGLSDKPQNYSYTLKQHTDNLETLLSGLDIISFSLIVHDWGGAIGMGLATRYPERIEKIVVLNTAAFRSKRIPLRIRICRWPFIGPFIVRAFNAFAWPATFMAVSKPMAKEIAAAYVAPYNSWKNRIAIAAFVQDIPLETEHVSYEELTTTENGLATLRDAKIPILILWGGKDFCFNRVFYDEWRSRFPNAEHHYFSDSGHYILEDEPAETGKRIAAFLQTEQSNKE</sequence>
<name>A0A1M7Y234_9BACT</name>
<evidence type="ECO:0000259" key="1">
    <source>
        <dbReference type="Pfam" id="PF00561"/>
    </source>
</evidence>
<dbReference type="PRINTS" id="PR00111">
    <property type="entry name" value="ABHYDROLASE"/>
</dbReference>
<dbReference type="PANTHER" id="PTHR43798">
    <property type="entry name" value="MONOACYLGLYCEROL LIPASE"/>
    <property type="match status" value="1"/>
</dbReference>
<dbReference type="GO" id="GO:0003824">
    <property type="term" value="F:catalytic activity"/>
    <property type="evidence" value="ECO:0007669"/>
    <property type="project" value="InterPro"/>
</dbReference>
<dbReference type="InterPro" id="IPR000073">
    <property type="entry name" value="AB_hydrolase_1"/>
</dbReference>
<evidence type="ECO:0000313" key="3">
    <source>
        <dbReference type="Proteomes" id="UP000184603"/>
    </source>
</evidence>
<evidence type="ECO:0000313" key="2">
    <source>
        <dbReference type="EMBL" id="SHO45913.1"/>
    </source>
</evidence>
<proteinExistence type="predicted"/>
<dbReference type="EMBL" id="FRFE01000004">
    <property type="protein sequence ID" value="SHO45913.1"/>
    <property type="molecule type" value="Genomic_DNA"/>
</dbReference>
<dbReference type="Gene3D" id="3.40.50.1820">
    <property type="entry name" value="alpha/beta hydrolase"/>
    <property type="match status" value="1"/>
</dbReference>
<gene>
    <name evidence="2" type="ORF">SAMN02745220_01259</name>
</gene>